<keyword evidence="1" id="KW-1133">Transmembrane helix</keyword>
<dbReference type="Proteomes" id="UP000321479">
    <property type="component" value="Chromosome"/>
</dbReference>
<reference evidence="3 4" key="1">
    <citation type="journal article" date="2017" name="Curr. Microbiol.">
        <title>Mucilaginibacter ginsenosidivorans sp. nov., Isolated from Soil of Ginseng Field.</title>
        <authorList>
            <person name="Kim M.M."/>
            <person name="Siddiqi M.Z."/>
            <person name="Im W.T."/>
        </authorList>
    </citation>
    <scope>NUCLEOTIDE SEQUENCE [LARGE SCALE GENOMIC DNA]</scope>
    <source>
        <strain evidence="3 4">Gsoil 3017</strain>
    </source>
</reference>
<feature type="transmembrane region" description="Helical" evidence="1">
    <location>
        <begin position="115"/>
        <end position="132"/>
    </location>
</feature>
<sequence length="137" mass="15053">MKPKILLRIASIIMLLHTLGHTMGALTWKDAPNAAVKQVIDGMLGNRFDFMGWSVSMGDFFAGYGYGMIGVLLLISILLWLLSAEPNRRFILALGLFLLFLSIIEFIYFFPFAAAFSFVAGIATLLGMSGGVRKSNI</sequence>
<keyword evidence="4" id="KW-1185">Reference proteome</keyword>
<keyword evidence="2" id="KW-0732">Signal</keyword>
<accession>A0A5B8V1V3</accession>
<keyword evidence="1" id="KW-0472">Membrane</keyword>
<dbReference type="EMBL" id="CP042436">
    <property type="protein sequence ID" value="QEC65232.1"/>
    <property type="molecule type" value="Genomic_DNA"/>
</dbReference>
<name>A0A5B8V1V3_9SPHI</name>
<dbReference type="OrthoDB" id="796137at2"/>
<organism evidence="3 4">
    <name type="scientific">Mucilaginibacter ginsenosidivorans</name>
    <dbReference type="NCBI Taxonomy" id="398053"/>
    <lineage>
        <taxon>Bacteria</taxon>
        <taxon>Pseudomonadati</taxon>
        <taxon>Bacteroidota</taxon>
        <taxon>Sphingobacteriia</taxon>
        <taxon>Sphingobacteriales</taxon>
        <taxon>Sphingobacteriaceae</taxon>
        <taxon>Mucilaginibacter</taxon>
    </lineage>
</organism>
<dbReference type="InterPro" id="IPR058068">
    <property type="entry name" value="LIC_13387-like"/>
</dbReference>
<evidence type="ECO:0000313" key="3">
    <source>
        <dbReference type="EMBL" id="QEC65232.1"/>
    </source>
</evidence>
<feature type="chain" id="PRO_5022943161" evidence="2">
    <location>
        <begin position="25"/>
        <end position="137"/>
    </location>
</feature>
<evidence type="ECO:0000256" key="1">
    <source>
        <dbReference type="SAM" id="Phobius"/>
    </source>
</evidence>
<feature type="transmembrane region" description="Helical" evidence="1">
    <location>
        <begin position="90"/>
        <end position="109"/>
    </location>
</feature>
<dbReference type="AlphaFoldDB" id="A0A5B8V1V3"/>
<proteinExistence type="predicted"/>
<gene>
    <name evidence="3" type="ORF">FRZ54_22545</name>
</gene>
<dbReference type="RefSeq" id="WP_147034063.1">
    <property type="nucleotide sequence ID" value="NZ_CP042436.1"/>
</dbReference>
<dbReference type="NCBIfam" id="NF047765">
    <property type="entry name" value="LIC_13387_fam"/>
    <property type="match status" value="1"/>
</dbReference>
<keyword evidence="1" id="KW-0812">Transmembrane</keyword>
<protein>
    <submittedName>
        <fullName evidence="3">Uncharacterized protein</fullName>
    </submittedName>
</protein>
<dbReference type="KEGG" id="mgin:FRZ54_22545"/>
<feature type="signal peptide" evidence="2">
    <location>
        <begin position="1"/>
        <end position="24"/>
    </location>
</feature>
<evidence type="ECO:0000256" key="2">
    <source>
        <dbReference type="SAM" id="SignalP"/>
    </source>
</evidence>
<feature type="transmembrane region" description="Helical" evidence="1">
    <location>
        <begin position="61"/>
        <end position="83"/>
    </location>
</feature>
<evidence type="ECO:0000313" key="4">
    <source>
        <dbReference type="Proteomes" id="UP000321479"/>
    </source>
</evidence>